<evidence type="ECO:0000256" key="4">
    <source>
        <dbReference type="ARBA" id="ARBA00022989"/>
    </source>
</evidence>
<comment type="subcellular location">
    <subcellularLocation>
        <location evidence="1">Membrane</location>
        <topology evidence="1">Multi-pass membrane protein</topology>
    </subcellularLocation>
</comment>
<reference evidence="7 8" key="1">
    <citation type="submission" date="2023-08" db="EMBL/GenBank/DDBJ databases">
        <title>Draft genome sequence of Thermococcus waiotapuensis WT1T, a thermophilic sulphur-dependent archaeon from order Thermococcales.</title>
        <authorList>
            <person name="Manners S.H."/>
            <person name="Carere C.R."/>
            <person name="Dhami M.K."/>
            <person name="Dobson R.C.J."/>
            <person name="Stott M.B."/>
        </authorList>
    </citation>
    <scope>NUCLEOTIDE SEQUENCE [LARGE SCALE GENOMIC DNA]</scope>
    <source>
        <strain evidence="7 8">WT1</strain>
    </source>
</reference>
<evidence type="ECO:0000256" key="1">
    <source>
        <dbReference type="ARBA" id="ARBA00004141"/>
    </source>
</evidence>
<dbReference type="RefSeq" id="WP_315342865.1">
    <property type="nucleotide sequence ID" value="NZ_JAVDZE010000004.1"/>
</dbReference>
<evidence type="ECO:0000256" key="2">
    <source>
        <dbReference type="ARBA" id="ARBA00009773"/>
    </source>
</evidence>
<sequence>MTTRREWPLFLLAIVLVILVISWKTVSPLVTPVFFAFTLAYIVYPVHQRLEAKVGPLKSALLMTLLMIVLGLLIFAVLATVAINLLRTFYRNVGDVFNWLLSVNLPPSVSSFVLNLRANLMPMLADYVSSFTFSVPGYILQFFVFLLTFYYTLAYARDMIPFILKLVPEEQKDFVFELLENLDKTMNALVRAWLLLNVAKGILMTLGYIIFGVSDLYTALVAGFLTFLFSFVPLLEGWMLWAVGAVYLYLSGSPLLAIGISIYGAALVSPLPDYTIRPKLVARGADLDETIVFIGMVGGTWAFGLKGILLGPIILSLALVVLKEWKNRQRVAKASRTQPA</sequence>
<gene>
    <name evidence="7" type="ORF">RBI02_08345</name>
</gene>
<feature type="transmembrane region" description="Helical" evidence="6">
    <location>
        <begin position="192"/>
        <end position="211"/>
    </location>
</feature>
<dbReference type="GO" id="GO:0016020">
    <property type="term" value="C:membrane"/>
    <property type="evidence" value="ECO:0007669"/>
    <property type="project" value="UniProtKB-SubCell"/>
</dbReference>
<feature type="transmembrane region" description="Helical" evidence="6">
    <location>
        <begin position="247"/>
        <end position="271"/>
    </location>
</feature>
<evidence type="ECO:0000256" key="5">
    <source>
        <dbReference type="ARBA" id="ARBA00023136"/>
    </source>
</evidence>
<evidence type="ECO:0000313" key="8">
    <source>
        <dbReference type="Proteomes" id="UP001245683"/>
    </source>
</evidence>
<comment type="similarity">
    <text evidence="2">Belongs to the autoinducer-2 exporter (AI-2E) (TC 2.A.86) family.</text>
</comment>
<keyword evidence="3 6" id="KW-0812">Transmembrane</keyword>
<feature type="transmembrane region" description="Helical" evidence="6">
    <location>
        <begin position="29"/>
        <end position="47"/>
    </location>
</feature>
<dbReference type="PANTHER" id="PTHR21716:SF71">
    <property type="entry name" value="TRANSPORT PROTEIN MJ1177-RELATED"/>
    <property type="match status" value="1"/>
</dbReference>
<feature type="transmembrane region" description="Helical" evidence="6">
    <location>
        <begin position="138"/>
        <end position="156"/>
    </location>
</feature>
<accession>A0AAE4T2Z2</accession>
<keyword evidence="4 6" id="KW-1133">Transmembrane helix</keyword>
<evidence type="ECO:0000256" key="6">
    <source>
        <dbReference type="SAM" id="Phobius"/>
    </source>
</evidence>
<dbReference type="InterPro" id="IPR002549">
    <property type="entry name" value="AI-2E-like"/>
</dbReference>
<dbReference type="AlphaFoldDB" id="A0AAE4T2Z2"/>
<keyword evidence="8" id="KW-1185">Reference proteome</keyword>
<feature type="transmembrane region" description="Helical" evidence="6">
    <location>
        <begin position="291"/>
        <end position="322"/>
    </location>
</feature>
<dbReference type="EMBL" id="JAVDZE010000004">
    <property type="protein sequence ID" value="MDV3104542.1"/>
    <property type="molecule type" value="Genomic_DNA"/>
</dbReference>
<feature type="transmembrane region" description="Helical" evidence="6">
    <location>
        <begin position="217"/>
        <end position="235"/>
    </location>
</feature>
<dbReference type="PANTHER" id="PTHR21716">
    <property type="entry name" value="TRANSMEMBRANE PROTEIN"/>
    <property type="match status" value="1"/>
</dbReference>
<evidence type="ECO:0000313" key="7">
    <source>
        <dbReference type="EMBL" id="MDV3104542.1"/>
    </source>
</evidence>
<feature type="transmembrane region" description="Helical" evidence="6">
    <location>
        <begin position="59"/>
        <end position="83"/>
    </location>
</feature>
<name>A0AAE4T2Z2_9EURY</name>
<proteinExistence type="inferred from homology"/>
<keyword evidence="5 6" id="KW-0472">Membrane</keyword>
<dbReference type="Pfam" id="PF01594">
    <property type="entry name" value="AI-2E_transport"/>
    <property type="match status" value="1"/>
</dbReference>
<organism evidence="7 8">
    <name type="scientific">Thermococcus waiotapuensis</name>
    <dbReference type="NCBI Taxonomy" id="90909"/>
    <lineage>
        <taxon>Archaea</taxon>
        <taxon>Methanobacteriati</taxon>
        <taxon>Methanobacteriota</taxon>
        <taxon>Thermococci</taxon>
        <taxon>Thermococcales</taxon>
        <taxon>Thermococcaceae</taxon>
        <taxon>Thermococcus</taxon>
    </lineage>
</organism>
<dbReference type="Proteomes" id="UP001245683">
    <property type="component" value="Unassembled WGS sequence"/>
</dbReference>
<protein>
    <submittedName>
        <fullName evidence="7">AI-2E family transporter</fullName>
    </submittedName>
</protein>
<comment type="caution">
    <text evidence="7">The sequence shown here is derived from an EMBL/GenBank/DDBJ whole genome shotgun (WGS) entry which is preliminary data.</text>
</comment>
<evidence type="ECO:0000256" key="3">
    <source>
        <dbReference type="ARBA" id="ARBA00022692"/>
    </source>
</evidence>